<feature type="compositionally biased region" description="Polar residues" evidence="1">
    <location>
        <begin position="219"/>
        <end position="245"/>
    </location>
</feature>
<feature type="chain" id="PRO_5043927305" evidence="3">
    <location>
        <begin position="23"/>
        <end position="459"/>
    </location>
</feature>
<evidence type="ECO:0000256" key="3">
    <source>
        <dbReference type="SAM" id="SignalP"/>
    </source>
</evidence>
<gene>
    <name evidence="4" type="ORF">OFUS_LOCUS6267</name>
</gene>
<keyword evidence="2" id="KW-0812">Transmembrane</keyword>
<feature type="region of interest" description="Disordered" evidence="1">
    <location>
        <begin position="41"/>
        <end position="63"/>
    </location>
</feature>
<accession>A0A8J1XQU9</accession>
<evidence type="ECO:0000313" key="5">
    <source>
        <dbReference type="Proteomes" id="UP000749559"/>
    </source>
</evidence>
<sequence>MITMNLVSLSLVFCYYEATCNSATLSRTAMDNTLELSGVNEKSVYSSDNTTASNDTHQDTRQRGVVRRDMERFGVQTANISSSLVSLTISPTDDSPIETTNAFSTSAISKRASVIPSLPTSEGSSNTTFTIGIADTTSLSSTIPSTINSSIATPNAHPNSTIPTPKGNLIPSQSSSEANASLITTSISSFNVSSTSRSSIESTEADVTSTIPTSEEGLTLSQTSSETRPPQISTTTPSSKVPLGSESSIEAYTATMPKSDAGEIPLATTSESSSPVVSTLAKTDAKLQHYIQEISTLKGATISLGMILAFAIGVIVTMCLMLKMKFLKKSETRATTVKNVGVDMTSMSTAYALKNENTNDAVVKNIYEKLGTLGNDVHVEDSLNGHTEFNCNDLEDSQYGNSECHGNGVDTVEDSEYGNTEFLRNYQDDPHYSNTEFLRNDTDESQYGNTEFLRKQHVS</sequence>
<feature type="region of interest" description="Disordered" evidence="1">
    <location>
        <begin position="149"/>
        <end position="175"/>
    </location>
</feature>
<keyword evidence="3" id="KW-0732">Signal</keyword>
<evidence type="ECO:0000313" key="4">
    <source>
        <dbReference type="EMBL" id="CAH1779461.1"/>
    </source>
</evidence>
<keyword evidence="2" id="KW-0472">Membrane</keyword>
<evidence type="ECO:0000256" key="1">
    <source>
        <dbReference type="SAM" id="MobiDB-lite"/>
    </source>
</evidence>
<feature type="region of interest" description="Disordered" evidence="1">
    <location>
        <begin position="193"/>
        <end position="245"/>
    </location>
</feature>
<reference evidence="4" key="1">
    <citation type="submission" date="2022-03" db="EMBL/GenBank/DDBJ databases">
        <authorList>
            <person name="Martin C."/>
        </authorList>
    </citation>
    <scope>NUCLEOTIDE SEQUENCE</scope>
</reference>
<feature type="compositionally biased region" description="Polar residues" evidence="1">
    <location>
        <begin position="43"/>
        <end position="55"/>
    </location>
</feature>
<dbReference type="Proteomes" id="UP000749559">
    <property type="component" value="Unassembled WGS sequence"/>
</dbReference>
<comment type="caution">
    <text evidence="4">The sequence shown here is derived from an EMBL/GenBank/DDBJ whole genome shotgun (WGS) entry which is preliminary data.</text>
</comment>
<evidence type="ECO:0000256" key="2">
    <source>
        <dbReference type="SAM" id="Phobius"/>
    </source>
</evidence>
<name>A0A8J1XQU9_OWEFU</name>
<feature type="transmembrane region" description="Helical" evidence="2">
    <location>
        <begin position="302"/>
        <end position="322"/>
    </location>
</feature>
<organism evidence="4 5">
    <name type="scientific">Owenia fusiformis</name>
    <name type="common">Polychaete worm</name>
    <dbReference type="NCBI Taxonomy" id="6347"/>
    <lineage>
        <taxon>Eukaryota</taxon>
        <taxon>Metazoa</taxon>
        <taxon>Spiralia</taxon>
        <taxon>Lophotrochozoa</taxon>
        <taxon>Annelida</taxon>
        <taxon>Polychaeta</taxon>
        <taxon>Sedentaria</taxon>
        <taxon>Canalipalpata</taxon>
        <taxon>Sabellida</taxon>
        <taxon>Oweniida</taxon>
        <taxon>Oweniidae</taxon>
        <taxon>Owenia</taxon>
    </lineage>
</organism>
<proteinExistence type="predicted"/>
<dbReference type="AlphaFoldDB" id="A0A8J1XQU9"/>
<keyword evidence="5" id="KW-1185">Reference proteome</keyword>
<keyword evidence="2" id="KW-1133">Transmembrane helix</keyword>
<dbReference type="EMBL" id="CAIIXF020000003">
    <property type="protein sequence ID" value="CAH1779461.1"/>
    <property type="molecule type" value="Genomic_DNA"/>
</dbReference>
<feature type="signal peptide" evidence="3">
    <location>
        <begin position="1"/>
        <end position="22"/>
    </location>
</feature>
<feature type="compositionally biased region" description="Low complexity" evidence="1">
    <location>
        <begin position="193"/>
        <end position="202"/>
    </location>
</feature>
<protein>
    <submittedName>
        <fullName evidence="4">Uncharacterized protein</fullName>
    </submittedName>
</protein>